<comment type="caution">
    <text evidence="3">The sequence shown here is derived from an EMBL/GenBank/DDBJ whole genome shotgun (WGS) entry which is preliminary data.</text>
</comment>
<dbReference type="InterPro" id="IPR032675">
    <property type="entry name" value="LRR_dom_sf"/>
</dbReference>
<dbReference type="RefSeq" id="XP_069199250.1">
    <property type="nucleotide sequence ID" value="XM_069342745.1"/>
</dbReference>
<dbReference type="Gene3D" id="3.80.10.10">
    <property type="entry name" value="Ribonuclease Inhibitor"/>
    <property type="match status" value="1"/>
</dbReference>
<evidence type="ECO:0000313" key="3">
    <source>
        <dbReference type="EMBL" id="KAL1302974.1"/>
    </source>
</evidence>
<dbReference type="Gene3D" id="1.20.1280.50">
    <property type="match status" value="1"/>
</dbReference>
<dbReference type="Proteomes" id="UP001562354">
    <property type="component" value="Unassembled WGS sequence"/>
</dbReference>
<protein>
    <recommendedName>
        <fullName evidence="2">F-box domain-containing protein</fullName>
    </recommendedName>
</protein>
<organism evidence="3 4">
    <name type="scientific">Neodothiora populina</name>
    <dbReference type="NCBI Taxonomy" id="2781224"/>
    <lineage>
        <taxon>Eukaryota</taxon>
        <taxon>Fungi</taxon>
        <taxon>Dikarya</taxon>
        <taxon>Ascomycota</taxon>
        <taxon>Pezizomycotina</taxon>
        <taxon>Dothideomycetes</taxon>
        <taxon>Dothideomycetidae</taxon>
        <taxon>Dothideales</taxon>
        <taxon>Dothioraceae</taxon>
        <taxon>Neodothiora</taxon>
    </lineage>
</organism>
<dbReference type="SUPFAM" id="SSF81383">
    <property type="entry name" value="F-box domain"/>
    <property type="match status" value="1"/>
</dbReference>
<feature type="compositionally biased region" description="Polar residues" evidence="1">
    <location>
        <begin position="553"/>
        <end position="564"/>
    </location>
</feature>
<dbReference type="CDD" id="cd09917">
    <property type="entry name" value="F-box_SF"/>
    <property type="match status" value="1"/>
</dbReference>
<dbReference type="EMBL" id="JBFMKM010000012">
    <property type="protein sequence ID" value="KAL1302974.1"/>
    <property type="molecule type" value="Genomic_DNA"/>
</dbReference>
<feature type="region of interest" description="Disordered" evidence="1">
    <location>
        <begin position="535"/>
        <end position="591"/>
    </location>
</feature>
<dbReference type="InterPro" id="IPR001810">
    <property type="entry name" value="F-box_dom"/>
</dbReference>
<dbReference type="InterPro" id="IPR036047">
    <property type="entry name" value="F-box-like_dom_sf"/>
</dbReference>
<gene>
    <name evidence="3" type="ORF">AAFC00_003291</name>
</gene>
<feature type="domain" description="F-box" evidence="2">
    <location>
        <begin position="38"/>
        <end position="100"/>
    </location>
</feature>
<dbReference type="SUPFAM" id="SSF52047">
    <property type="entry name" value="RNI-like"/>
    <property type="match status" value="1"/>
</dbReference>
<name>A0ABR3PAB2_9PEZI</name>
<accession>A0ABR3PAB2</accession>
<feature type="region of interest" description="Disordered" evidence="1">
    <location>
        <begin position="1"/>
        <end position="32"/>
    </location>
</feature>
<keyword evidence="4" id="KW-1185">Reference proteome</keyword>
<evidence type="ECO:0000256" key="1">
    <source>
        <dbReference type="SAM" id="MobiDB-lite"/>
    </source>
</evidence>
<dbReference type="Pfam" id="PF12937">
    <property type="entry name" value="F-box-like"/>
    <property type="match status" value="1"/>
</dbReference>
<proteinExistence type="predicted"/>
<sequence>MGFLKHLRSKSRLRDDHHHVTPARNSANPARFGRDFSSKLPDAILQRIFVQICPHTQDDTYEPSERSSVGDGCMLCDLRDMGNTARVCRRWYKIAQDMLYGSVRIDAVHYCDLEEILAEKRQKKSLFKAVVESGDVPSIRLGLFCRTVRESAVLGSRVTLLKLPYMTRETCKADLARTISALPNLRYVDLPDGAFTGDPGCTTLVHELQARCPDIRKMSYRSGSEASFELLSHRCWQALEILELDNIAVEPSTLRIVLASLPTLHELTISDIAWLDDSIFSSSPMLPEFPPLQSLSLENTPLLTYQGLVQYVTKPQNRAILSSLSLNNTGVAIQDLHAVVWEAASLTFLAVVETVTKSLALELADLPPLTSITLKTLHFEITDSDDAHGLQKPAASYYAYLAQSLQGNAMPALTQLYVRDPDFAELILLPPPPTPFAEGGMRASTMSIGPPRGMNQPLEVFSKGLDELEWVFTAITPSPAPGKQASATGGRPMSAYSASRGLGPQWAQGGFGGDARKSVIVGNGFGGFLAVPQEEAPRPMSAGGNHDQRRDWANSSVGSASSRMSWLKPPPSLANAGGGHARKGSRQDLWR</sequence>
<evidence type="ECO:0000313" key="4">
    <source>
        <dbReference type="Proteomes" id="UP001562354"/>
    </source>
</evidence>
<feature type="compositionally biased region" description="Basic residues" evidence="1">
    <location>
        <begin position="1"/>
        <end position="11"/>
    </location>
</feature>
<dbReference type="GeneID" id="95976993"/>
<reference evidence="3 4" key="1">
    <citation type="submission" date="2024-07" db="EMBL/GenBank/DDBJ databases">
        <title>Draft sequence of the Neodothiora populina.</title>
        <authorList>
            <person name="Drown D.D."/>
            <person name="Schuette U.S."/>
            <person name="Buechlein A.B."/>
            <person name="Rusch D.R."/>
            <person name="Winton L.W."/>
            <person name="Adams G.A."/>
        </authorList>
    </citation>
    <scope>NUCLEOTIDE SEQUENCE [LARGE SCALE GENOMIC DNA]</scope>
    <source>
        <strain evidence="3 4">CPC 39397</strain>
    </source>
</reference>
<evidence type="ECO:0000259" key="2">
    <source>
        <dbReference type="Pfam" id="PF12937"/>
    </source>
</evidence>